<gene>
    <name evidence="1" type="ORF">GCM10011579_095580</name>
</gene>
<organism evidence="1 2">
    <name type="scientific">Streptomyces albiflavescens</name>
    <dbReference type="NCBI Taxonomy" id="1623582"/>
    <lineage>
        <taxon>Bacteria</taxon>
        <taxon>Bacillati</taxon>
        <taxon>Actinomycetota</taxon>
        <taxon>Actinomycetes</taxon>
        <taxon>Kitasatosporales</taxon>
        <taxon>Streptomycetaceae</taxon>
        <taxon>Streptomyces</taxon>
    </lineage>
</organism>
<accession>A0A917YEU7</accession>
<reference evidence="1 2" key="1">
    <citation type="journal article" date="2014" name="Int. J. Syst. Evol. Microbiol.">
        <title>Complete genome sequence of Corynebacterium casei LMG S-19264T (=DSM 44701T), isolated from a smear-ripened cheese.</title>
        <authorList>
            <consortium name="US DOE Joint Genome Institute (JGI-PGF)"/>
            <person name="Walter F."/>
            <person name="Albersmeier A."/>
            <person name="Kalinowski J."/>
            <person name="Ruckert C."/>
        </authorList>
    </citation>
    <scope>NUCLEOTIDE SEQUENCE [LARGE SCALE GENOMIC DNA]</scope>
    <source>
        <strain evidence="1 2">CGMCC 4.7111</strain>
    </source>
</reference>
<dbReference type="EMBL" id="BMMM01000032">
    <property type="protein sequence ID" value="GGN95232.1"/>
    <property type="molecule type" value="Genomic_DNA"/>
</dbReference>
<comment type="caution">
    <text evidence="1">The sequence shown here is derived from an EMBL/GenBank/DDBJ whole genome shotgun (WGS) entry which is preliminary data.</text>
</comment>
<sequence>MVIVLYSMRWPEVIRRPESLTPKHVDLDQGEIDRARREESRAQLRSVYEAFSRFGADGFAERALEQVHCQGGRRPRGAGVGRAR</sequence>
<keyword evidence="2" id="KW-1185">Reference proteome</keyword>
<dbReference type="AlphaFoldDB" id="A0A917YEU7"/>
<evidence type="ECO:0000313" key="2">
    <source>
        <dbReference type="Proteomes" id="UP000600365"/>
    </source>
</evidence>
<proteinExistence type="predicted"/>
<protein>
    <submittedName>
        <fullName evidence="1">Uncharacterized protein</fullName>
    </submittedName>
</protein>
<name>A0A917YEU7_9ACTN</name>
<dbReference type="Proteomes" id="UP000600365">
    <property type="component" value="Unassembled WGS sequence"/>
</dbReference>
<evidence type="ECO:0000313" key="1">
    <source>
        <dbReference type="EMBL" id="GGN95232.1"/>
    </source>
</evidence>